<dbReference type="EMBL" id="CP040749">
    <property type="protein sequence ID" value="QCX38646.1"/>
    <property type="molecule type" value="Genomic_DNA"/>
</dbReference>
<keyword evidence="1" id="KW-0732">Signal</keyword>
<proteinExistence type="predicted"/>
<evidence type="ECO:0000313" key="2">
    <source>
        <dbReference type="EMBL" id="QCX38646.1"/>
    </source>
</evidence>
<evidence type="ECO:0000313" key="3">
    <source>
        <dbReference type="Proteomes" id="UP000306229"/>
    </source>
</evidence>
<dbReference type="Proteomes" id="UP000306229">
    <property type="component" value="Chromosome"/>
</dbReference>
<dbReference type="AlphaFoldDB" id="A0A5B7TU41"/>
<protein>
    <submittedName>
        <fullName evidence="2">Uncharacterized protein</fullName>
    </submittedName>
</protein>
<keyword evidence="3" id="KW-1185">Reference proteome</keyword>
<dbReference type="RefSeq" id="WP_138949538.1">
    <property type="nucleotide sequence ID" value="NZ_CP040749.1"/>
</dbReference>
<gene>
    <name evidence="2" type="ORF">FF125_09455</name>
</gene>
<sequence length="155" mass="17925">MKIAIIFCFFLTLTVNVYSQNDSILKYTFNEENVVASAIDGSWKSEKTGNSFICIKDTTVLKLIPKKYYKYFTDKIIYHAGFLVFEKQTKKLPFILIENSGNPHLVYFREKNNVPLGDAESFNLFIAKGETRNEDKLYIGGDSNNQSFQEFLRTE</sequence>
<reference evidence="2 3" key="1">
    <citation type="submission" date="2019-05" db="EMBL/GenBank/DDBJ databases">
        <title>Algicella ahnfeltiae gen. nov., sp. nov., a novel marine bacterium of the family Flavobacteriaceae isolated from a red alga.</title>
        <authorList>
            <person name="Nedashkovskaya O.I."/>
            <person name="Kukhlevskiy A.D."/>
            <person name="Kim S.-G."/>
            <person name="Zhukova N.V."/>
            <person name="Mikhailov V.V."/>
        </authorList>
    </citation>
    <scope>NUCLEOTIDE SEQUENCE [LARGE SCALE GENOMIC DNA]</scope>
    <source>
        <strain evidence="2 3">10Alg115</strain>
    </source>
</reference>
<name>A0A5B7TU41_9FLAO</name>
<feature type="chain" id="PRO_5022717621" evidence="1">
    <location>
        <begin position="20"/>
        <end position="155"/>
    </location>
</feature>
<feature type="signal peptide" evidence="1">
    <location>
        <begin position="1"/>
        <end position="19"/>
    </location>
</feature>
<organism evidence="2 3">
    <name type="scientific">Aureibaculum algae</name>
    <dbReference type="NCBI Taxonomy" id="2584122"/>
    <lineage>
        <taxon>Bacteria</taxon>
        <taxon>Pseudomonadati</taxon>
        <taxon>Bacteroidota</taxon>
        <taxon>Flavobacteriia</taxon>
        <taxon>Flavobacteriales</taxon>
        <taxon>Flavobacteriaceae</taxon>
        <taxon>Aureibaculum</taxon>
    </lineage>
</organism>
<evidence type="ECO:0000256" key="1">
    <source>
        <dbReference type="SAM" id="SignalP"/>
    </source>
</evidence>
<accession>A0A5B7TU41</accession>
<dbReference type="OrthoDB" id="1447149at2"/>
<dbReference type="KEGG" id="fbe:FF125_09455"/>